<keyword evidence="1" id="KW-0812">Transmembrane</keyword>
<dbReference type="Pfam" id="PF07963">
    <property type="entry name" value="N_methyl"/>
    <property type="match status" value="1"/>
</dbReference>
<dbReference type="Gene3D" id="3.30.700.10">
    <property type="entry name" value="Glycoprotein, Type 4 Pilin"/>
    <property type="match status" value="1"/>
</dbReference>
<dbReference type="Pfam" id="PF16732">
    <property type="entry name" value="ComP_DUS"/>
    <property type="match status" value="1"/>
</dbReference>
<protein>
    <submittedName>
        <fullName evidence="2">Type IV pilus assembly protein PilE</fullName>
    </submittedName>
</protein>
<evidence type="ECO:0000256" key="1">
    <source>
        <dbReference type="SAM" id="Phobius"/>
    </source>
</evidence>
<keyword evidence="1" id="KW-0472">Membrane</keyword>
<dbReference type="EMBL" id="FOEQ01000007">
    <property type="protein sequence ID" value="SER38243.1"/>
    <property type="molecule type" value="Genomic_DNA"/>
</dbReference>
<dbReference type="Proteomes" id="UP000199221">
    <property type="component" value="Unassembled WGS sequence"/>
</dbReference>
<gene>
    <name evidence="2" type="ORF">SAMN05216230_107298</name>
</gene>
<dbReference type="AlphaFoldDB" id="A0A1H9NSD5"/>
<sequence>MQRGLGLIELLIVVALIGMLAAIAYPSYSDQLRRAARSEVVGLLQDAALRLEQHRAHVGGYADSEQLVTLLPAGSRYYRLQAQRDEDAFTLLARRVTETFMADDRCGDFRLDHAGVRDNPGGSADEQACWGS</sequence>
<feature type="transmembrane region" description="Helical" evidence="1">
    <location>
        <begin position="6"/>
        <end position="28"/>
    </location>
</feature>
<keyword evidence="1" id="KW-1133">Transmembrane helix</keyword>
<dbReference type="RefSeq" id="WP_094011768.1">
    <property type="nucleotide sequence ID" value="NZ_FOEQ01000007.1"/>
</dbReference>
<evidence type="ECO:0000313" key="3">
    <source>
        <dbReference type="Proteomes" id="UP000199221"/>
    </source>
</evidence>
<proteinExistence type="predicted"/>
<name>A0A1H9NSD5_9PSED</name>
<evidence type="ECO:0000313" key="2">
    <source>
        <dbReference type="EMBL" id="SER38243.1"/>
    </source>
</evidence>
<dbReference type="NCBIfam" id="TIGR02532">
    <property type="entry name" value="IV_pilin_GFxxxE"/>
    <property type="match status" value="1"/>
</dbReference>
<dbReference type="InterPro" id="IPR031982">
    <property type="entry name" value="PilE-like"/>
</dbReference>
<accession>A0A1H9NSD5</accession>
<dbReference type="SUPFAM" id="SSF54523">
    <property type="entry name" value="Pili subunits"/>
    <property type="match status" value="1"/>
</dbReference>
<dbReference type="InterPro" id="IPR012902">
    <property type="entry name" value="N_methyl_site"/>
</dbReference>
<reference evidence="2 3" key="1">
    <citation type="submission" date="2016-10" db="EMBL/GenBank/DDBJ databases">
        <authorList>
            <person name="de Groot N.N."/>
        </authorList>
    </citation>
    <scope>NUCLEOTIDE SEQUENCE [LARGE SCALE GENOMIC DNA]</scope>
    <source>
        <strain evidence="2 3">LMG 27941</strain>
    </source>
</reference>
<organism evidence="2 3">
    <name type="scientific">Pseudomonas soli</name>
    <dbReference type="NCBI Taxonomy" id="1306993"/>
    <lineage>
        <taxon>Bacteria</taxon>
        <taxon>Pseudomonadati</taxon>
        <taxon>Pseudomonadota</taxon>
        <taxon>Gammaproteobacteria</taxon>
        <taxon>Pseudomonadales</taxon>
        <taxon>Pseudomonadaceae</taxon>
        <taxon>Pseudomonas</taxon>
    </lineage>
</organism>
<dbReference type="InterPro" id="IPR045584">
    <property type="entry name" value="Pilin-like"/>
</dbReference>
<dbReference type="GO" id="GO:0043683">
    <property type="term" value="P:type IV pilus assembly"/>
    <property type="evidence" value="ECO:0007669"/>
    <property type="project" value="InterPro"/>
</dbReference>